<dbReference type="EMBL" id="AUYB01000103">
    <property type="protein sequence ID" value="KZN37542.1"/>
    <property type="molecule type" value="Genomic_DNA"/>
</dbReference>
<dbReference type="PATRIC" id="fig|1365250.3.peg.2553"/>
<evidence type="ECO:0008006" key="3">
    <source>
        <dbReference type="Google" id="ProtNLM"/>
    </source>
</evidence>
<dbReference type="AlphaFoldDB" id="A0A166WJ49"/>
<reference evidence="1 2" key="1">
    <citation type="submission" date="2013-07" db="EMBL/GenBank/DDBJ databases">
        <title>Comparative Genomic and Metabolomic Analysis of Twelve Strains of Pseudoalteromonas luteoviolacea.</title>
        <authorList>
            <person name="Vynne N.G."/>
            <person name="Mansson M."/>
            <person name="Gram L."/>
        </authorList>
    </citation>
    <scope>NUCLEOTIDE SEQUENCE [LARGE SCALE GENOMIC DNA]</scope>
    <source>
        <strain evidence="1 2">DSM 6061</strain>
    </source>
</reference>
<dbReference type="RefSeq" id="WP_063365358.1">
    <property type="nucleotide sequence ID" value="NZ_AQHB01000028.1"/>
</dbReference>
<keyword evidence="2" id="KW-1185">Reference proteome</keyword>
<comment type="caution">
    <text evidence="1">The sequence shown here is derived from an EMBL/GenBank/DDBJ whole genome shotgun (WGS) entry which is preliminary data.</text>
</comment>
<accession>A0A166WJ49</accession>
<sequence>MPTTAWSKTWFLLFCLSGLSGCVNSELSLEEKIAQQEAIHAHKNMIASYDKNKASIERLAQMEGDLSQLLALLSEEAQVTDIQTHLNPEKETIKHAAMHSEVQPTQLASEVQPTQLASERNDAETEILIPDLVLGIHIKRDIALRQVDTIEDRLAKVRQHYHLVFNSVRTQLVEPNEQQHLYYVTANGFTSLQEASVFCKAMVNIAKRCRHL</sequence>
<protein>
    <recommendedName>
        <fullName evidence="3">SPOR domain-containing protein</fullName>
    </recommendedName>
</protein>
<evidence type="ECO:0000313" key="1">
    <source>
        <dbReference type="EMBL" id="KZN37542.1"/>
    </source>
</evidence>
<evidence type="ECO:0000313" key="2">
    <source>
        <dbReference type="Proteomes" id="UP000076643"/>
    </source>
</evidence>
<gene>
    <name evidence="1" type="ORF">N475_01650</name>
</gene>
<proteinExistence type="predicted"/>
<dbReference type="Proteomes" id="UP000076643">
    <property type="component" value="Unassembled WGS sequence"/>
</dbReference>
<organism evidence="1 2">
    <name type="scientific">Pseudoalteromonas luteoviolacea DSM 6061</name>
    <dbReference type="NCBI Taxonomy" id="1365250"/>
    <lineage>
        <taxon>Bacteria</taxon>
        <taxon>Pseudomonadati</taxon>
        <taxon>Pseudomonadota</taxon>
        <taxon>Gammaproteobacteria</taxon>
        <taxon>Alteromonadales</taxon>
        <taxon>Pseudoalteromonadaceae</taxon>
        <taxon>Pseudoalteromonas</taxon>
    </lineage>
</organism>
<name>A0A166WJ49_9GAMM</name>